<feature type="domain" description="Transposase IS200-like" evidence="1">
    <location>
        <begin position="8"/>
        <end position="134"/>
    </location>
</feature>
<dbReference type="InterPro" id="IPR002686">
    <property type="entry name" value="Transposase_17"/>
</dbReference>
<accession>A0A928X2B8</accession>
<dbReference type="Gene3D" id="3.30.70.1290">
    <property type="entry name" value="Transposase IS200-like"/>
    <property type="match status" value="1"/>
</dbReference>
<comment type="caution">
    <text evidence="2">The sequence shown here is derived from an EMBL/GenBank/DDBJ whole genome shotgun (WGS) entry which is preliminary data.</text>
</comment>
<evidence type="ECO:0000313" key="3">
    <source>
        <dbReference type="Proteomes" id="UP000615026"/>
    </source>
</evidence>
<dbReference type="GO" id="GO:0043565">
    <property type="term" value="F:sequence-specific DNA binding"/>
    <property type="evidence" value="ECO:0007669"/>
    <property type="project" value="TreeGrafter"/>
</dbReference>
<dbReference type="AlphaFoldDB" id="A0A928X2B8"/>
<evidence type="ECO:0000259" key="1">
    <source>
        <dbReference type="SMART" id="SM01321"/>
    </source>
</evidence>
<sequence length="158" mass="19455">MQYRRFRREGGTYFFTVVAYNRQQLFDTPEMVELLRDSFRMVKQRHPFVINAMVVLPDHLHCLWTLPQGDDNFSSRWRLIKSEFSRNCPTKYKQPCSLARFRKQEQAIWQRRFWEHLIRDENDFARHVEYIHYNPVKHGLAEKPEDWPYSSIRLFKTR</sequence>
<dbReference type="GO" id="GO:0004803">
    <property type="term" value="F:transposase activity"/>
    <property type="evidence" value="ECO:0007669"/>
    <property type="project" value="InterPro"/>
</dbReference>
<organism evidence="2 3">
    <name type="scientific">Leptolyngbya cf. ectocarpi LEGE 11479</name>
    <dbReference type="NCBI Taxonomy" id="1828722"/>
    <lineage>
        <taxon>Bacteria</taxon>
        <taxon>Bacillati</taxon>
        <taxon>Cyanobacteriota</taxon>
        <taxon>Cyanophyceae</taxon>
        <taxon>Leptolyngbyales</taxon>
        <taxon>Leptolyngbyaceae</taxon>
        <taxon>Leptolyngbya group</taxon>
        <taxon>Leptolyngbya</taxon>
    </lineage>
</organism>
<dbReference type="Proteomes" id="UP000615026">
    <property type="component" value="Unassembled WGS sequence"/>
</dbReference>
<reference evidence="2" key="1">
    <citation type="submission" date="2020-10" db="EMBL/GenBank/DDBJ databases">
        <authorList>
            <person name="Castelo-Branco R."/>
            <person name="Eusebio N."/>
            <person name="Adriana R."/>
            <person name="Vieira A."/>
            <person name="Brugerolle De Fraissinette N."/>
            <person name="Rezende De Castro R."/>
            <person name="Schneider M.P."/>
            <person name="Vasconcelos V."/>
            <person name="Leao P.N."/>
        </authorList>
    </citation>
    <scope>NUCLEOTIDE SEQUENCE</scope>
    <source>
        <strain evidence="2">LEGE 11479</strain>
    </source>
</reference>
<dbReference type="PANTHER" id="PTHR36966:SF1">
    <property type="entry name" value="REP-ASSOCIATED TYROSINE TRANSPOSASE"/>
    <property type="match status" value="1"/>
</dbReference>
<dbReference type="RefSeq" id="WP_193990985.1">
    <property type="nucleotide sequence ID" value="NZ_JADEXP010000017.1"/>
</dbReference>
<evidence type="ECO:0000313" key="2">
    <source>
        <dbReference type="EMBL" id="MBE9065763.1"/>
    </source>
</evidence>
<gene>
    <name evidence="2" type="ORF">IQ260_03755</name>
</gene>
<dbReference type="InterPro" id="IPR036515">
    <property type="entry name" value="Transposase_17_sf"/>
</dbReference>
<keyword evidence="3" id="KW-1185">Reference proteome</keyword>
<proteinExistence type="predicted"/>
<dbReference type="InterPro" id="IPR052715">
    <property type="entry name" value="RAYT_transposase"/>
</dbReference>
<dbReference type="EMBL" id="JADEXP010000017">
    <property type="protein sequence ID" value="MBE9065763.1"/>
    <property type="molecule type" value="Genomic_DNA"/>
</dbReference>
<dbReference type="SUPFAM" id="SSF143422">
    <property type="entry name" value="Transposase IS200-like"/>
    <property type="match status" value="1"/>
</dbReference>
<dbReference type="PANTHER" id="PTHR36966">
    <property type="entry name" value="REP-ASSOCIATED TYROSINE TRANSPOSASE"/>
    <property type="match status" value="1"/>
</dbReference>
<name>A0A928X2B8_LEPEC</name>
<dbReference type="Pfam" id="PF01797">
    <property type="entry name" value="Y1_Tnp"/>
    <property type="match status" value="1"/>
</dbReference>
<dbReference type="SMART" id="SM01321">
    <property type="entry name" value="Y1_Tnp"/>
    <property type="match status" value="1"/>
</dbReference>
<protein>
    <submittedName>
        <fullName evidence="2">Transposase</fullName>
    </submittedName>
</protein>
<dbReference type="GO" id="GO:0006313">
    <property type="term" value="P:DNA transposition"/>
    <property type="evidence" value="ECO:0007669"/>
    <property type="project" value="InterPro"/>
</dbReference>
<dbReference type="NCBIfam" id="NF047646">
    <property type="entry name" value="REP_Tyr_transpos"/>
    <property type="match status" value="1"/>
</dbReference>